<feature type="compositionally biased region" description="Basic residues" evidence="1">
    <location>
        <begin position="40"/>
        <end position="51"/>
    </location>
</feature>
<sequence>MQSVYARLQGRDKRLERCRRRRQQLGYVFREGERKAPLSRGKRRGRSRVRNRREVGETEAEAGRATTGQFHAADERNKKERKSGGRVEIKPIDGRWRGRRSGRRLVLGELR</sequence>
<evidence type="ECO:0000313" key="2">
    <source>
        <dbReference type="EMBL" id="RRT85416.1"/>
    </source>
</evidence>
<dbReference type="AlphaFoldDB" id="A0A444F9G9"/>
<gene>
    <name evidence="2" type="ORF">B296_00009967</name>
</gene>
<proteinExistence type="predicted"/>
<reference evidence="2 3" key="1">
    <citation type="journal article" date="2014" name="Agronomy (Basel)">
        <title>A Draft Genome Sequence for Ensete ventricosum, the Drought-Tolerant Tree Against Hunger.</title>
        <authorList>
            <person name="Harrison J."/>
            <person name="Moore K.A."/>
            <person name="Paszkiewicz K."/>
            <person name="Jones T."/>
            <person name="Grant M."/>
            <person name="Ambacheew D."/>
            <person name="Muzemil S."/>
            <person name="Studholme D.J."/>
        </authorList>
    </citation>
    <scope>NUCLEOTIDE SEQUENCE [LARGE SCALE GENOMIC DNA]</scope>
</reference>
<comment type="caution">
    <text evidence="2">The sequence shown here is derived from an EMBL/GenBank/DDBJ whole genome shotgun (WGS) entry which is preliminary data.</text>
</comment>
<accession>A0A444F9G9</accession>
<feature type="compositionally biased region" description="Basic and acidic residues" evidence="1">
    <location>
        <begin position="72"/>
        <end position="86"/>
    </location>
</feature>
<dbReference type="Proteomes" id="UP000287651">
    <property type="component" value="Unassembled WGS sequence"/>
</dbReference>
<protein>
    <submittedName>
        <fullName evidence="2">Uncharacterized protein</fullName>
    </submittedName>
</protein>
<organism evidence="2 3">
    <name type="scientific">Ensete ventricosum</name>
    <name type="common">Abyssinian banana</name>
    <name type="synonym">Musa ensete</name>
    <dbReference type="NCBI Taxonomy" id="4639"/>
    <lineage>
        <taxon>Eukaryota</taxon>
        <taxon>Viridiplantae</taxon>
        <taxon>Streptophyta</taxon>
        <taxon>Embryophyta</taxon>
        <taxon>Tracheophyta</taxon>
        <taxon>Spermatophyta</taxon>
        <taxon>Magnoliopsida</taxon>
        <taxon>Liliopsida</taxon>
        <taxon>Zingiberales</taxon>
        <taxon>Musaceae</taxon>
        <taxon>Ensete</taxon>
    </lineage>
</organism>
<evidence type="ECO:0000313" key="3">
    <source>
        <dbReference type="Proteomes" id="UP000287651"/>
    </source>
</evidence>
<dbReference type="EMBL" id="AMZH03000119">
    <property type="protein sequence ID" value="RRT85416.1"/>
    <property type="molecule type" value="Genomic_DNA"/>
</dbReference>
<name>A0A444F9G9_ENSVE</name>
<evidence type="ECO:0000256" key="1">
    <source>
        <dbReference type="SAM" id="MobiDB-lite"/>
    </source>
</evidence>
<feature type="region of interest" description="Disordered" evidence="1">
    <location>
        <begin position="34"/>
        <end position="86"/>
    </location>
</feature>